<dbReference type="KEGG" id="ssub:CP968_10345"/>
<feature type="compositionally biased region" description="Basic and acidic residues" evidence="1">
    <location>
        <begin position="29"/>
        <end position="39"/>
    </location>
</feature>
<feature type="region of interest" description="Disordered" evidence="1">
    <location>
        <begin position="1"/>
        <end position="40"/>
    </location>
</feature>
<accession>A0A5P2ULW0</accession>
<feature type="compositionally biased region" description="Acidic residues" evidence="1">
    <location>
        <begin position="1"/>
        <end position="10"/>
    </location>
</feature>
<protein>
    <submittedName>
        <fullName evidence="2">RloB domain-containing protein</fullName>
    </submittedName>
</protein>
<dbReference type="InterPro" id="IPR025591">
    <property type="entry name" value="RloB"/>
</dbReference>
<evidence type="ECO:0000256" key="1">
    <source>
        <dbReference type="SAM" id="MobiDB-lite"/>
    </source>
</evidence>
<keyword evidence="3" id="KW-1185">Reference proteome</keyword>
<dbReference type="Proteomes" id="UP000326831">
    <property type="component" value="Chromosome"/>
</dbReference>
<dbReference type="EMBL" id="CP023701">
    <property type="protein sequence ID" value="QEU78641.1"/>
    <property type="molecule type" value="Genomic_DNA"/>
</dbReference>
<proteinExistence type="predicted"/>
<reference evidence="2 3" key="1">
    <citation type="submission" date="2017-09" db="EMBL/GenBank/DDBJ databases">
        <authorList>
            <person name="Lee N."/>
            <person name="Cho B.-K."/>
        </authorList>
    </citation>
    <scope>NUCLEOTIDE SEQUENCE [LARGE SCALE GENOMIC DNA]</scope>
    <source>
        <strain evidence="2 3">ATCC 27467</strain>
    </source>
</reference>
<evidence type="ECO:0000313" key="2">
    <source>
        <dbReference type="EMBL" id="QEU78641.1"/>
    </source>
</evidence>
<organism evidence="2 3">
    <name type="scientific">Streptomyces subrutilus</name>
    <dbReference type="NCBI Taxonomy" id="36818"/>
    <lineage>
        <taxon>Bacteria</taxon>
        <taxon>Bacillati</taxon>
        <taxon>Actinomycetota</taxon>
        <taxon>Actinomycetes</taxon>
        <taxon>Kitasatosporales</taxon>
        <taxon>Streptomycetaceae</taxon>
        <taxon>Streptomyces</taxon>
    </lineage>
</organism>
<dbReference type="OrthoDB" id="9796523at2"/>
<dbReference type="AlphaFoldDB" id="A0A5P2ULW0"/>
<name>A0A5P2ULW0_9ACTN</name>
<gene>
    <name evidence="2" type="ORF">CP968_10345</name>
</gene>
<sequence length="290" mass="32333">MGTGAEGDDDGVSRPPAESRRVNRRKGRHEASRAVRRDLGSYPDESSRIIYLAAEGERTEADYIKLINDTYRDGQGEKFFLRFTPVRKGLRPDQVVAHVIAQASSPNDEKWALFDRDSEDNRDKAIRDAMSTAAREGVQVALSHPSIELWLLLHFQQFTSQEEGRSGTIKDRLRKHPKADGFAEYDTKSGGRGKGLAGQRGQTLLGKEQTAVDNARKLVDLCPHGTCSAKNLKLDKIPGPRTETYEEWNRRSGHADGCDPLKRDPSTDLWRLLASLGIGTRKARTPGGRR</sequence>
<evidence type="ECO:0000313" key="3">
    <source>
        <dbReference type="Proteomes" id="UP000326831"/>
    </source>
</evidence>
<dbReference type="Pfam" id="PF13707">
    <property type="entry name" value="RloB"/>
    <property type="match status" value="1"/>
</dbReference>